<name>A0AAV5LAM3_9ROSI</name>
<keyword evidence="2" id="KW-0378">Hydrolase</keyword>
<sequence>MAKGDDIVRRKKNKANRKKQNRQKDSSAVSARVASMIAAKKRRKAGTRRMCQGMCFSLPTPDDPFNDFHGKNNVKRSEIKKSMPSKVNQKVLMKEKNAFLKKGSVPGGNMKVDSLEKMISEKVVNSNEDHEKLIASIHNVGQTGHAKSQISEIQPDRKVGTQSHEEQTFESSYCPSKYLMMCLKEIENALCHDGTYNSGEDKPLFITTWGVEFWKCYSAGMDVLEASGSSSDVEQIAWIASTAADAIARREKEGLLFTSPFLLFLAPSKEKAVKVRSICKPLKGLGIHTVSLHHGASLDRQINGLKSCEPEFLISTPERLLELLSLKAIDISGVSLLVIDGIESLLASGYLDAIKSIRQGISGKPHTVVFNDCFKYATIPAVRNLLIGSVYRLSLNDSIASQSACIIQSIDVCASKEEKTVKGISALNNVYSNQPLPQPLKVLYVVQKDSNIQELVVALKLNGYSVSSSSCFGVAEVKDSLDSKSNMGPSVSLLDSEQINTAELGEYGVVMIPDFVLSIDNYVHILTRMARNTVDGILHCFLTKDDAPYARPLVEILEQCGQEVPEALRNLCLA</sequence>
<evidence type="ECO:0000259" key="6">
    <source>
        <dbReference type="Pfam" id="PF00270"/>
    </source>
</evidence>
<dbReference type="GO" id="GO:0016787">
    <property type="term" value="F:hydrolase activity"/>
    <property type="evidence" value="ECO:0007669"/>
    <property type="project" value="UniProtKB-KW"/>
</dbReference>
<evidence type="ECO:0000313" key="8">
    <source>
        <dbReference type="Proteomes" id="UP001054252"/>
    </source>
</evidence>
<comment type="caution">
    <text evidence="7">The sequence shown here is derived from an EMBL/GenBank/DDBJ whole genome shotgun (WGS) entry which is preliminary data.</text>
</comment>
<dbReference type="AlphaFoldDB" id="A0AAV5LAM3"/>
<evidence type="ECO:0000256" key="1">
    <source>
        <dbReference type="ARBA" id="ARBA00022741"/>
    </source>
</evidence>
<dbReference type="InterPro" id="IPR011545">
    <property type="entry name" value="DEAD/DEAH_box_helicase_dom"/>
</dbReference>
<evidence type="ECO:0000256" key="5">
    <source>
        <dbReference type="SAM" id="MobiDB-lite"/>
    </source>
</evidence>
<evidence type="ECO:0000313" key="7">
    <source>
        <dbReference type="EMBL" id="GKV34265.1"/>
    </source>
</evidence>
<organism evidence="7 8">
    <name type="scientific">Rubroshorea leprosula</name>
    <dbReference type="NCBI Taxonomy" id="152421"/>
    <lineage>
        <taxon>Eukaryota</taxon>
        <taxon>Viridiplantae</taxon>
        <taxon>Streptophyta</taxon>
        <taxon>Embryophyta</taxon>
        <taxon>Tracheophyta</taxon>
        <taxon>Spermatophyta</taxon>
        <taxon>Magnoliopsida</taxon>
        <taxon>eudicotyledons</taxon>
        <taxon>Gunneridae</taxon>
        <taxon>Pentapetalae</taxon>
        <taxon>rosids</taxon>
        <taxon>malvids</taxon>
        <taxon>Malvales</taxon>
        <taxon>Dipterocarpaceae</taxon>
        <taxon>Rubroshorea</taxon>
    </lineage>
</organism>
<accession>A0AAV5LAM3</accession>
<dbReference type="GO" id="GO:0004386">
    <property type="term" value="F:helicase activity"/>
    <property type="evidence" value="ECO:0007669"/>
    <property type="project" value="UniProtKB-KW"/>
</dbReference>
<evidence type="ECO:0000256" key="4">
    <source>
        <dbReference type="ARBA" id="ARBA00022840"/>
    </source>
</evidence>
<keyword evidence="8" id="KW-1185">Reference proteome</keyword>
<evidence type="ECO:0000256" key="2">
    <source>
        <dbReference type="ARBA" id="ARBA00022801"/>
    </source>
</evidence>
<keyword evidence="3" id="KW-0347">Helicase</keyword>
<dbReference type="GO" id="GO:0005524">
    <property type="term" value="F:ATP binding"/>
    <property type="evidence" value="ECO:0007669"/>
    <property type="project" value="UniProtKB-KW"/>
</dbReference>
<dbReference type="Pfam" id="PF00270">
    <property type="entry name" value="DEAD"/>
    <property type="match status" value="1"/>
</dbReference>
<dbReference type="Proteomes" id="UP001054252">
    <property type="component" value="Unassembled WGS sequence"/>
</dbReference>
<gene>
    <name evidence="7" type="ORF">SLEP1_g42650</name>
</gene>
<dbReference type="SUPFAM" id="SSF52540">
    <property type="entry name" value="P-loop containing nucleoside triphosphate hydrolases"/>
    <property type="match status" value="1"/>
</dbReference>
<protein>
    <recommendedName>
        <fullName evidence="6">DEAD/DEAH-box helicase domain-containing protein</fullName>
    </recommendedName>
</protein>
<keyword evidence="4" id="KW-0067">ATP-binding</keyword>
<keyword evidence="1" id="KW-0547">Nucleotide-binding</keyword>
<feature type="region of interest" description="Disordered" evidence="5">
    <location>
        <begin position="1"/>
        <end position="31"/>
    </location>
</feature>
<proteinExistence type="predicted"/>
<dbReference type="PANTHER" id="PTHR47960">
    <property type="entry name" value="DEAD-BOX ATP-DEPENDENT RNA HELICASE 50"/>
    <property type="match status" value="1"/>
</dbReference>
<dbReference type="EMBL" id="BPVZ01000104">
    <property type="protein sequence ID" value="GKV34265.1"/>
    <property type="molecule type" value="Genomic_DNA"/>
</dbReference>
<feature type="domain" description="DEAD/DEAH-box helicase" evidence="6">
    <location>
        <begin position="258"/>
        <end position="362"/>
    </location>
</feature>
<evidence type="ECO:0000256" key="3">
    <source>
        <dbReference type="ARBA" id="ARBA00022806"/>
    </source>
</evidence>
<dbReference type="InterPro" id="IPR027417">
    <property type="entry name" value="P-loop_NTPase"/>
</dbReference>
<dbReference type="Gene3D" id="3.40.50.300">
    <property type="entry name" value="P-loop containing nucleotide triphosphate hydrolases"/>
    <property type="match status" value="2"/>
</dbReference>
<feature type="compositionally biased region" description="Basic residues" evidence="5">
    <location>
        <begin position="9"/>
        <end position="21"/>
    </location>
</feature>
<reference evidence="7 8" key="1">
    <citation type="journal article" date="2021" name="Commun. Biol.">
        <title>The genome of Shorea leprosula (Dipterocarpaceae) highlights the ecological relevance of drought in aseasonal tropical rainforests.</title>
        <authorList>
            <person name="Ng K.K.S."/>
            <person name="Kobayashi M.J."/>
            <person name="Fawcett J.A."/>
            <person name="Hatakeyama M."/>
            <person name="Paape T."/>
            <person name="Ng C.H."/>
            <person name="Ang C.C."/>
            <person name="Tnah L.H."/>
            <person name="Lee C.T."/>
            <person name="Nishiyama T."/>
            <person name="Sese J."/>
            <person name="O'Brien M.J."/>
            <person name="Copetti D."/>
            <person name="Mohd Noor M.I."/>
            <person name="Ong R.C."/>
            <person name="Putra M."/>
            <person name="Sireger I.Z."/>
            <person name="Indrioko S."/>
            <person name="Kosugi Y."/>
            <person name="Izuno A."/>
            <person name="Isagi Y."/>
            <person name="Lee S.L."/>
            <person name="Shimizu K.K."/>
        </authorList>
    </citation>
    <scope>NUCLEOTIDE SEQUENCE [LARGE SCALE GENOMIC DNA]</scope>
    <source>
        <strain evidence="7">214</strain>
    </source>
</reference>
<dbReference type="GO" id="GO:0003676">
    <property type="term" value="F:nucleic acid binding"/>
    <property type="evidence" value="ECO:0007669"/>
    <property type="project" value="InterPro"/>
</dbReference>